<sequence length="461" mass="51981">MKSVVWYSNKDKASLAYRSYLCAKSVTTTEKMGKVICHRQLWMVFVVFSLMALISILQYDVPGNNVDLDQVKEALIDGIFLKDKSGYKCQEVIEIGSLIDKFESVGNPCVEKFKRIFQVEVLHGKLKVTDSFKHIVQIWLGGKRDLYQQFLDQTILRITNRFTHLTTVFNPLRAARPLPKYDVDPLVYAKQIINRTKTGCNFCDFEHLTVREHFGSLETKLVALASNAFKLSDYHALIIPKNHNVLALTKQTINESLSLAQEWFGRVHLDVPDQTHPHLLFDAMPHAGASQVHPHFHAFLGKRGYLGQFNLLAAASKGYEVQFPSHSFILDLIQSHFDLNLGVQVGSAYMIASMDAHKDHEILIVGPNFGPDFVEAFHTVYLAFRDVLGIYCFSSALVGPPLVASTESASLPAMLKIGARGNCQSSVNDVSSLELYMLYNVNTDPYQTIRAVRQIRNRQVV</sequence>
<evidence type="ECO:0000313" key="3">
    <source>
        <dbReference type="Proteomes" id="UP000318571"/>
    </source>
</evidence>
<dbReference type="InterPro" id="IPR036265">
    <property type="entry name" value="HIT-like_sf"/>
</dbReference>
<dbReference type="OrthoDB" id="5945460at2759"/>
<dbReference type="Proteomes" id="UP000318571">
    <property type="component" value="Chromosome 10"/>
</dbReference>
<organism evidence="2 3">
    <name type="scientific">Tigriopus californicus</name>
    <name type="common">Marine copepod</name>
    <dbReference type="NCBI Taxonomy" id="6832"/>
    <lineage>
        <taxon>Eukaryota</taxon>
        <taxon>Metazoa</taxon>
        <taxon>Ecdysozoa</taxon>
        <taxon>Arthropoda</taxon>
        <taxon>Crustacea</taxon>
        <taxon>Multicrustacea</taxon>
        <taxon>Hexanauplia</taxon>
        <taxon>Copepoda</taxon>
        <taxon>Harpacticoida</taxon>
        <taxon>Harpacticidae</taxon>
        <taxon>Tigriopus</taxon>
    </lineage>
</organism>
<proteinExistence type="predicted"/>
<reference evidence="2 3" key="1">
    <citation type="journal article" date="2018" name="Nat. Ecol. Evol.">
        <title>Genomic signatures of mitonuclear coevolution across populations of Tigriopus californicus.</title>
        <authorList>
            <person name="Barreto F.S."/>
            <person name="Watson E.T."/>
            <person name="Lima T.G."/>
            <person name="Willett C.S."/>
            <person name="Edmands S."/>
            <person name="Li W."/>
            <person name="Burton R.S."/>
        </authorList>
    </citation>
    <scope>NUCLEOTIDE SEQUENCE [LARGE SCALE GENOMIC DNA]</scope>
    <source>
        <strain evidence="2 3">San Diego</strain>
    </source>
</reference>
<feature type="transmembrane region" description="Helical" evidence="1">
    <location>
        <begin position="41"/>
        <end position="59"/>
    </location>
</feature>
<dbReference type="AlphaFoldDB" id="A0A553NEU0"/>
<dbReference type="Gene3D" id="3.30.428.10">
    <property type="entry name" value="HIT-like"/>
    <property type="match status" value="1"/>
</dbReference>
<protein>
    <recommendedName>
        <fullName evidence="4">HIT domain-containing protein</fullName>
    </recommendedName>
</protein>
<evidence type="ECO:0000313" key="2">
    <source>
        <dbReference type="EMBL" id="TRY63964.1"/>
    </source>
</evidence>
<keyword evidence="1" id="KW-0812">Transmembrane</keyword>
<keyword evidence="1" id="KW-0472">Membrane</keyword>
<name>A0A553NEU0_TIGCA</name>
<comment type="caution">
    <text evidence="2">The sequence shown here is derived from an EMBL/GenBank/DDBJ whole genome shotgun (WGS) entry which is preliminary data.</text>
</comment>
<evidence type="ECO:0000256" key="1">
    <source>
        <dbReference type="SAM" id="Phobius"/>
    </source>
</evidence>
<gene>
    <name evidence="2" type="ORF">TCAL_10349</name>
</gene>
<keyword evidence="3" id="KW-1185">Reference proteome</keyword>
<dbReference type="SUPFAM" id="SSF54197">
    <property type="entry name" value="HIT-like"/>
    <property type="match status" value="1"/>
</dbReference>
<dbReference type="EMBL" id="VCGU01000458">
    <property type="protein sequence ID" value="TRY63964.1"/>
    <property type="molecule type" value="Genomic_DNA"/>
</dbReference>
<accession>A0A553NEU0</accession>
<evidence type="ECO:0008006" key="4">
    <source>
        <dbReference type="Google" id="ProtNLM"/>
    </source>
</evidence>
<keyword evidence="1" id="KW-1133">Transmembrane helix</keyword>
<dbReference type="OMA" id="FFMWNCL"/>